<feature type="transmembrane region" description="Helical" evidence="6">
    <location>
        <begin position="225"/>
        <end position="246"/>
    </location>
</feature>
<evidence type="ECO:0000256" key="1">
    <source>
        <dbReference type="ARBA" id="ARBA00004141"/>
    </source>
</evidence>
<dbReference type="eggNOG" id="KOG3826">
    <property type="taxonomic scope" value="Eukaryota"/>
</dbReference>
<evidence type="ECO:0000259" key="7">
    <source>
        <dbReference type="Pfam" id="PF00999"/>
    </source>
</evidence>
<dbReference type="GO" id="GO:0098662">
    <property type="term" value="P:inorganic cation transmembrane transport"/>
    <property type="evidence" value="ECO:0000318"/>
    <property type="project" value="GO_Central"/>
</dbReference>
<feature type="transmembrane region" description="Helical" evidence="6">
    <location>
        <begin position="152"/>
        <end position="174"/>
    </location>
</feature>
<dbReference type="KEGG" id="nve:5514528"/>
<protein>
    <recommendedName>
        <fullName evidence="7">Cation/H+ exchanger transmembrane domain-containing protein</fullName>
    </recommendedName>
</protein>
<evidence type="ECO:0000313" key="9">
    <source>
        <dbReference type="Proteomes" id="UP000001593"/>
    </source>
</evidence>
<keyword evidence="4 6" id="KW-1133">Transmembrane helix</keyword>
<reference evidence="8 9" key="1">
    <citation type="journal article" date="2007" name="Science">
        <title>Sea anemone genome reveals ancestral eumetazoan gene repertoire and genomic organization.</title>
        <authorList>
            <person name="Putnam N.H."/>
            <person name="Srivastava M."/>
            <person name="Hellsten U."/>
            <person name="Dirks B."/>
            <person name="Chapman J."/>
            <person name="Salamov A."/>
            <person name="Terry A."/>
            <person name="Shapiro H."/>
            <person name="Lindquist E."/>
            <person name="Kapitonov V.V."/>
            <person name="Jurka J."/>
            <person name="Genikhovich G."/>
            <person name="Grigoriev I.V."/>
            <person name="Lucas S.M."/>
            <person name="Steele R.E."/>
            <person name="Finnerty J.R."/>
            <person name="Technau U."/>
            <person name="Martindale M.Q."/>
            <person name="Rokhsar D.S."/>
        </authorList>
    </citation>
    <scope>NUCLEOTIDE SEQUENCE [LARGE SCALE GENOMIC DNA]</scope>
    <source>
        <strain evidence="9">CH2 X CH6</strain>
    </source>
</reference>
<dbReference type="PhylomeDB" id="A7S114"/>
<feature type="domain" description="Cation/H+ exchanger transmembrane" evidence="7">
    <location>
        <begin position="47"/>
        <end position="329"/>
    </location>
</feature>
<dbReference type="EMBL" id="DS469562">
    <property type="protein sequence ID" value="EDO42678.1"/>
    <property type="molecule type" value="Genomic_DNA"/>
</dbReference>
<gene>
    <name evidence="8" type="ORF">NEMVEDRAFT_v1g50980</name>
</gene>
<proteinExistence type="inferred from homology"/>
<dbReference type="PANTHER" id="PTHR31102:SF1">
    <property type="entry name" value="CATION_H+ EXCHANGER DOMAIN-CONTAINING PROTEIN"/>
    <property type="match status" value="1"/>
</dbReference>
<keyword evidence="9" id="KW-1185">Reference proteome</keyword>
<feature type="transmembrane region" description="Helical" evidence="6">
    <location>
        <begin position="255"/>
        <end position="272"/>
    </location>
</feature>
<keyword evidence="5 6" id="KW-0472">Membrane</keyword>
<dbReference type="InParanoid" id="A7S114"/>
<feature type="transmembrane region" description="Helical" evidence="6">
    <location>
        <begin position="60"/>
        <end position="79"/>
    </location>
</feature>
<dbReference type="Proteomes" id="UP000001593">
    <property type="component" value="Unassembled WGS sequence"/>
</dbReference>
<dbReference type="InterPro" id="IPR051843">
    <property type="entry name" value="CPA1_transporter"/>
</dbReference>
<sequence>PPSGFLSQALTRCLIVLVSYGVLWSITGHEMLPGGNLFGIFIILMCAAFGGFITTRVSCGVLPSLLGMLIVGFLLRNVPGIDVAKHIDKKWSATLRSIALVVILARSGLELDPGALRRLKFTCVRLAFGPCITEAVTVAVVVRYVLDMPWLWGFQLGFVLSAVSPAVVVPQLLVLQAKGYGVEQGIPTLVMAASSCDDVLAISLFGVFVGIAFSKGNLYFNIFRGPIELIMGIVIGILVGVVCWYLPNNQETNRLGNRFVLLAAFALLSVFGCNAAEFSGAGALGVLSMATIAGHGWGDDEKAAVSRAMAVLWEFFQPLLFGLIGAEVTWEYMDVSLVGGYLDFLDLVL</sequence>
<feature type="non-terminal residue" evidence="8">
    <location>
        <position position="1"/>
    </location>
</feature>
<feature type="transmembrane region" description="Helical" evidence="6">
    <location>
        <begin position="9"/>
        <end position="27"/>
    </location>
</feature>
<dbReference type="PANTHER" id="PTHR31102">
    <property type="match status" value="1"/>
</dbReference>
<evidence type="ECO:0000256" key="5">
    <source>
        <dbReference type="ARBA" id="ARBA00023136"/>
    </source>
</evidence>
<dbReference type="InterPro" id="IPR006153">
    <property type="entry name" value="Cation/H_exchanger_TM"/>
</dbReference>
<dbReference type="OMA" id="ITHSILW"/>
<organism evidence="8 9">
    <name type="scientific">Nematostella vectensis</name>
    <name type="common">Starlet sea anemone</name>
    <dbReference type="NCBI Taxonomy" id="45351"/>
    <lineage>
        <taxon>Eukaryota</taxon>
        <taxon>Metazoa</taxon>
        <taxon>Cnidaria</taxon>
        <taxon>Anthozoa</taxon>
        <taxon>Hexacorallia</taxon>
        <taxon>Actiniaria</taxon>
        <taxon>Edwardsiidae</taxon>
        <taxon>Nematostella</taxon>
    </lineage>
</organism>
<evidence type="ECO:0000256" key="6">
    <source>
        <dbReference type="SAM" id="Phobius"/>
    </source>
</evidence>
<feature type="transmembrane region" description="Helical" evidence="6">
    <location>
        <begin position="186"/>
        <end position="213"/>
    </location>
</feature>
<dbReference type="Pfam" id="PF00999">
    <property type="entry name" value="Na_H_Exchanger"/>
    <property type="match status" value="1"/>
</dbReference>
<comment type="similarity">
    <text evidence="2">Belongs to the monovalent cation:proton antiporter 1 (CPA1) transporter (TC 2.A.36) family.</text>
</comment>
<feature type="non-terminal residue" evidence="8">
    <location>
        <position position="349"/>
    </location>
</feature>
<evidence type="ECO:0000313" key="8">
    <source>
        <dbReference type="EMBL" id="EDO42678.1"/>
    </source>
</evidence>
<dbReference type="HOGENOM" id="CLU_018415_0_0_1"/>
<evidence type="ECO:0000256" key="4">
    <source>
        <dbReference type="ARBA" id="ARBA00022989"/>
    </source>
</evidence>
<dbReference type="GO" id="GO:0015297">
    <property type="term" value="F:antiporter activity"/>
    <property type="evidence" value="ECO:0007669"/>
    <property type="project" value="InterPro"/>
</dbReference>
<evidence type="ECO:0000256" key="3">
    <source>
        <dbReference type="ARBA" id="ARBA00022692"/>
    </source>
</evidence>
<comment type="subcellular location">
    <subcellularLocation>
        <location evidence="1">Membrane</location>
        <topology evidence="1">Multi-pass membrane protein</topology>
    </subcellularLocation>
</comment>
<feature type="transmembrane region" description="Helical" evidence="6">
    <location>
        <begin position="121"/>
        <end position="146"/>
    </location>
</feature>
<dbReference type="GO" id="GO:0016020">
    <property type="term" value="C:membrane"/>
    <property type="evidence" value="ECO:0007669"/>
    <property type="project" value="UniProtKB-SubCell"/>
</dbReference>
<evidence type="ECO:0000256" key="2">
    <source>
        <dbReference type="ARBA" id="ARBA00007367"/>
    </source>
</evidence>
<dbReference type="AlphaFoldDB" id="A7S114"/>
<dbReference type="GO" id="GO:1902600">
    <property type="term" value="P:proton transmembrane transport"/>
    <property type="evidence" value="ECO:0007669"/>
    <property type="project" value="InterPro"/>
</dbReference>
<keyword evidence="3 6" id="KW-0812">Transmembrane</keyword>
<accession>A7S114</accession>
<feature type="transmembrane region" description="Helical" evidence="6">
    <location>
        <begin position="33"/>
        <end position="53"/>
    </location>
</feature>
<name>A7S114_NEMVE</name>